<evidence type="ECO:0000313" key="3">
    <source>
        <dbReference type="EMBL" id="GCC20034.1"/>
    </source>
</evidence>
<dbReference type="InterPro" id="IPR013783">
    <property type="entry name" value="Ig-like_fold"/>
</dbReference>
<dbReference type="InterPro" id="IPR036179">
    <property type="entry name" value="Ig-like_dom_sf"/>
</dbReference>
<gene>
    <name evidence="3" type="ORF">chiPu_0021243</name>
</gene>
<evidence type="ECO:0000259" key="2">
    <source>
        <dbReference type="SMART" id="SM00406"/>
    </source>
</evidence>
<keyword evidence="1" id="KW-0732">Signal</keyword>
<dbReference type="SUPFAM" id="SSF48726">
    <property type="entry name" value="Immunoglobulin"/>
    <property type="match status" value="1"/>
</dbReference>
<organism evidence="3 4">
    <name type="scientific">Chiloscyllium punctatum</name>
    <name type="common">Brownbanded bambooshark</name>
    <name type="synonym">Hemiscyllium punctatum</name>
    <dbReference type="NCBI Taxonomy" id="137246"/>
    <lineage>
        <taxon>Eukaryota</taxon>
        <taxon>Metazoa</taxon>
        <taxon>Chordata</taxon>
        <taxon>Craniata</taxon>
        <taxon>Vertebrata</taxon>
        <taxon>Chondrichthyes</taxon>
        <taxon>Elasmobranchii</taxon>
        <taxon>Galeomorphii</taxon>
        <taxon>Galeoidea</taxon>
        <taxon>Orectolobiformes</taxon>
        <taxon>Hemiscylliidae</taxon>
        <taxon>Chiloscyllium</taxon>
    </lineage>
</organism>
<feature type="chain" id="PRO_5019373591" description="Immunoglobulin V-set domain-containing protein" evidence="1">
    <location>
        <begin position="19"/>
        <end position="112"/>
    </location>
</feature>
<feature type="domain" description="Immunoglobulin V-set" evidence="2">
    <location>
        <begin position="35"/>
        <end position="105"/>
    </location>
</feature>
<protein>
    <recommendedName>
        <fullName evidence="2">Immunoglobulin V-set domain-containing protein</fullName>
    </recommendedName>
</protein>
<feature type="signal peptide" evidence="1">
    <location>
        <begin position="1"/>
        <end position="18"/>
    </location>
</feature>
<name>A0A401RPJ4_CHIPU</name>
<accession>A0A401RPJ4</accession>
<keyword evidence="4" id="KW-1185">Reference proteome</keyword>
<sequence length="112" mass="12994">MGLLLVLTLCVYLPRYFSQSVVQTPPADTKEECQSLNINCVFHSGFFAYALERGEFFRQIQTGKKRERILSGGRFVVRTNTAEETFSLEVRNLNVNDTATYYCKAWYRYNAQ</sequence>
<dbReference type="CDD" id="cd00099">
    <property type="entry name" value="IgV"/>
    <property type="match status" value="1"/>
</dbReference>
<dbReference type="SMART" id="SM00406">
    <property type="entry name" value="IGv"/>
    <property type="match status" value="1"/>
</dbReference>
<dbReference type="Gene3D" id="2.60.40.10">
    <property type="entry name" value="Immunoglobulins"/>
    <property type="match status" value="1"/>
</dbReference>
<dbReference type="Pfam" id="PF07686">
    <property type="entry name" value="V-set"/>
    <property type="match status" value="1"/>
</dbReference>
<dbReference type="OrthoDB" id="9944490at2759"/>
<evidence type="ECO:0000256" key="1">
    <source>
        <dbReference type="SAM" id="SignalP"/>
    </source>
</evidence>
<dbReference type="Proteomes" id="UP000287033">
    <property type="component" value="Unassembled WGS sequence"/>
</dbReference>
<dbReference type="EMBL" id="BEZZ01003571">
    <property type="protein sequence ID" value="GCC20034.1"/>
    <property type="molecule type" value="Genomic_DNA"/>
</dbReference>
<dbReference type="InterPro" id="IPR013106">
    <property type="entry name" value="Ig_V-set"/>
</dbReference>
<dbReference type="AlphaFoldDB" id="A0A401RPJ4"/>
<proteinExistence type="predicted"/>
<reference evidence="3 4" key="1">
    <citation type="journal article" date="2018" name="Nat. Ecol. Evol.">
        <title>Shark genomes provide insights into elasmobranch evolution and the origin of vertebrates.</title>
        <authorList>
            <person name="Hara Y"/>
            <person name="Yamaguchi K"/>
            <person name="Onimaru K"/>
            <person name="Kadota M"/>
            <person name="Koyanagi M"/>
            <person name="Keeley SD"/>
            <person name="Tatsumi K"/>
            <person name="Tanaka K"/>
            <person name="Motone F"/>
            <person name="Kageyama Y"/>
            <person name="Nozu R"/>
            <person name="Adachi N"/>
            <person name="Nishimura O"/>
            <person name="Nakagawa R"/>
            <person name="Tanegashima C"/>
            <person name="Kiyatake I"/>
            <person name="Matsumoto R"/>
            <person name="Murakumo K"/>
            <person name="Nishida K"/>
            <person name="Terakita A"/>
            <person name="Kuratani S"/>
            <person name="Sato K"/>
            <person name="Hyodo S Kuraku.S."/>
        </authorList>
    </citation>
    <scope>NUCLEOTIDE SEQUENCE [LARGE SCALE GENOMIC DNA]</scope>
</reference>
<evidence type="ECO:0000313" key="4">
    <source>
        <dbReference type="Proteomes" id="UP000287033"/>
    </source>
</evidence>
<comment type="caution">
    <text evidence="3">The sequence shown here is derived from an EMBL/GenBank/DDBJ whole genome shotgun (WGS) entry which is preliminary data.</text>
</comment>